<proteinExistence type="predicted"/>
<accession>A0ABM6PLG0</accession>
<dbReference type="Pfam" id="PF19843">
    <property type="entry name" value="DUF6318"/>
    <property type="match status" value="1"/>
</dbReference>
<dbReference type="Proteomes" id="UP000815698">
    <property type="component" value="Chromosome"/>
</dbReference>
<organism evidence="2 3">
    <name type="scientific">Dermabacter jinjuensis</name>
    <dbReference type="NCBI Taxonomy" id="1667168"/>
    <lineage>
        <taxon>Bacteria</taxon>
        <taxon>Bacillati</taxon>
        <taxon>Actinomycetota</taxon>
        <taxon>Actinomycetes</taxon>
        <taxon>Micrococcales</taxon>
        <taxon>Dermabacteraceae</taxon>
        <taxon>Dermabacter</taxon>
    </lineage>
</organism>
<protein>
    <recommendedName>
        <fullName evidence="1">DUF6318 domain-containing protein</fullName>
    </recommendedName>
</protein>
<sequence length="149" mass="16914">MEAPDFKDYTGIKYETDQGAQETAKYFFDAMYYGYATGDTSPFKRVANASECPACAKKSEQIVEWSTKGKFLTPSEVTEVSLETVERTKGWANVQYEFDVSALDVVSGEVVERSYPETRYRAIFRLKFAKGQWSVVDCAWEKVDEDSKG</sequence>
<evidence type="ECO:0000259" key="1">
    <source>
        <dbReference type="Pfam" id="PF19843"/>
    </source>
</evidence>
<feature type="domain" description="DUF6318" evidence="1">
    <location>
        <begin position="11"/>
        <end position="136"/>
    </location>
</feature>
<evidence type="ECO:0000313" key="2">
    <source>
        <dbReference type="EMBL" id="ATH96522.1"/>
    </source>
</evidence>
<evidence type="ECO:0000313" key="3">
    <source>
        <dbReference type="Proteomes" id="UP000815698"/>
    </source>
</evidence>
<keyword evidence="3" id="KW-1185">Reference proteome</keyword>
<gene>
    <name evidence="2" type="ORF">COP05_05025</name>
</gene>
<name>A0ABM6PLG0_9MICO</name>
<reference evidence="2 3" key="1">
    <citation type="journal article" date="2016" name="Int. J. Syst. Evol. Microbiol.">
        <title>Dermabacter jinjuensis sp. nov., a novel species of the genus Dermabacter isolated from a clinical specimen.</title>
        <authorList>
            <person name="Park Y.K."/>
            <person name="Lee K.M."/>
            <person name="Lee W.K."/>
            <person name="Cho M.J."/>
            <person name="Lee H.S."/>
            <person name="Cho Y.G."/>
            <person name="Lee Y.C."/>
            <person name="Lee W.K."/>
            <person name="Seong W.K."/>
            <person name="Hwang K.J."/>
        </authorList>
    </citation>
    <scope>NUCLEOTIDE SEQUENCE [LARGE SCALE GENOMIC DNA]</scope>
    <source>
        <strain evidence="2 3">32T</strain>
    </source>
</reference>
<dbReference type="EMBL" id="CP023482">
    <property type="protein sequence ID" value="ATH96522.1"/>
    <property type="molecule type" value="Genomic_DNA"/>
</dbReference>
<dbReference type="InterPro" id="IPR046281">
    <property type="entry name" value="DUF6318"/>
</dbReference>